<dbReference type="Gene3D" id="2.40.70.10">
    <property type="entry name" value="Acid Proteases"/>
    <property type="match status" value="1"/>
</dbReference>
<dbReference type="EMBL" id="MLFT02000007">
    <property type="protein sequence ID" value="PHT42156.1"/>
    <property type="molecule type" value="Genomic_DNA"/>
</dbReference>
<dbReference type="STRING" id="33114.A0A2G2WA93"/>
<comment type="similarity">
    <text evidence="1">Belongs to the peptidase A1 family.</text>
</comment>
<accession>A0A2G2WA93</accession>
<dbReference type="InterPro" id="IPR001969">
    <property type="entry name" value="Aspartic_peptidase_AS"/>
</dbReference>
<organism evidence="3 4">
    <name type="scientific">Capsicum baccatum</name>
    <name type="common">Peruvian pepper</name>
    <dbReference type="NCBI Taxonomy" id="33114"/>
    <lineage>
        <taxon>Eukaryota</taxon>
        <taxon>Viridiplantae</taxon>
        <taxon>Streptophyta</taxon>
        <taxon>Embryophyta</taxon>
        <taxon>Tracheophyta</taxon>
        <taxon>Spermatophyta</taxon>
        <taxon>Magnoliopsida</taxon>
        <taxon>eudicotyledons</taxon>
        <taxon>Gunneridae</taxon>
        <taxon>Pentapetalae</taxon>
        <taxon>asterids</taxon>
        <taxon>lamiids</taxon>
        <taxon>Solanales</taxon>
        <taxon>Solanaceae</taxon>
        <taxon>Solanoideae</taxon>
        <taxon>Capsiceae</taxon>
        <taxon>Capsicum</taxon>
    </lineage>
</organism>
<evidence type="ECO:0000313" key="3">
    <source>
        <dbReference type="EMBL" id="PHT42156.1"/>
    </source>
</evidence>
<dbReference type="InterPro" id="IPR021109">
    <property type="entry name" value="Peptidase_aspartic_dom_sf"/>
</dbReference>
<sequence>MTGGVIVDTGTTLTRFPTDIYIIFRTIFRSEVRDIPMFEYPAEPFDTCYANPDNIELHFPVVKLYFGSVDSSHELVLAQERVVLKIHGLYCLAFIGWKPAFSILGINQLQGVGLTFDTSANTLDFDVDACD</sequence>
<dbReference type="InterPro" id="IPR033121">
    <property type="entry name" value="PEPTIDASE_A1"/>
</dbReference>
<dbReference type="InterPro" id="IPR001461">
    <property type="entry name" value="Aspartic_peptidase_A1"/>
</dbReference>
<dbReference type="PANTHER" id="PTHR13683">
    <property type="entry name" value="ASPARTYL PROTEASES"/>
    <property type="match status" value="1"/>
</dbReference>
<reference evidence="3 4" key="1">
    <citation type="journal article" date="2017" name="Genome Biol.">
        <title>New reference genome sequences of hot pepper reveal the massive evolution of plant disease-resistance genes by retroduplication.</title>
        <authorList>
            <person name="Kim S."/>
            <person name="Park J."/>
            <person name="Yeom S.I."/>
            <person name="Kim Y.M."/>
            <person name="Seo E."/>
            <person name="Kim K.T."/>
            <person name="Kim M.S."/>
            <person name="Lee J.M."/>
            <person name="Cheong K."/>
            <person name="Shin H.S."/>
            <person name="Kim S.B."/>
            <person name="Han K."/>
            <person name="Lee J."/>
            <person name="Park M."/>
            <person name="Lee H.A."/>
            <person name="Lee H.Y."/>
            <person name="Lee Y."/>
            <person name="Oh S."/>
            <person name="Lee J.H."/>
            <person name="Choi E."/>
            <person name="Choi E."/>
            <person name="Lee S.E."/>
            <person name="Jeon J."/>
            <person name="Kim H."/>
            <person name="Choi G."/>
            <person name="Song H."/>
            <person name="Lee J."/>
            <person name="Lee S.C."/>
            <person name="Kwon J.K."/>
            <person name="Lee H.Y."/>
            <person name="Koo N."/>
            <person name="Hong Y."/>
            <person name="Kim R.W."/>
            <person name="Kang W.H."/>
            <person name="Huh J.H."/>
            <person name="Kang B.C."/>
            <person name="Yang T.J."/>
            <person name="Lee Y.H."/>
            <person name="Bennetzen J.L."/>
            <person name="Choi D."/>
        </authorList>
    </citation>
    <scope>NUCLEOTIDE SEQUENCE [LARGE SCALE GENOMIC DNA]</scope>
    <source>
        <strain evidence="4">cv. PBC81</strain>
    </source>
</reference>
<dbReference type="Pfam" id="PF14541">
    <property type="entry name" value="TAXi_C"/>
    <property type="match status" value="1"/>
</dbReference>
<dbReference type="GO" id="GO:0004190">
    <property type="term" value="F:aspartic-type endopeptidase activity"/>
    <property type="evidence" value="ECO:0007669"/>
    <property type="project" value="InterPro"/>
</dbReference>
<dbReference type="PROSITE" id="PS00141">
    <property type="entry name" value="ASP_PROTEASE"/>
    <property type="match status" value="1"/>
</dbReference>
<comment type="caution">
    <text evidence="3">The sequence shown here is derived from an EMBL/GenBank/DDBJ whole genome shotgun (WGS) entry which is preliminary data.</text>
</comment>
<proteinExistence type="inferred from homology"/>
<evidence type="ECO:0000256" key="1">
    <source>
        <dbReference type="ARBA" id="ARBA00007447"/>
    </source>
</evidence>
<reference evidence="4" key="2">
    <citation type="journal article" date="2017" name="J. Anim. Genet.">
        <title>Multiple reference genome sequences of hot pepper reveal the massive evolution of plant disease resistance genes by retroduplication.</title>
        <authorList>
            <person name="Kim S."/>
            <person name="Park J."/>
            <person name="Yeom S.-I."/>
            <person name="Kim Y.-M."/>
            <person name="Seo E."/>
            <person name="Kim K.-T."/>
            <person name="Kim M.-S."/>
            <person name="Lee J.M."/>
            <person name="Cheong K."/>
            <person name="Shin H.-S."/>
            <person name="Kim S.-B."/>
            <person name="Han K."/>
            <person name="Lee J."/>
            <person name="Park M."/>
            <person name="Lee H.-A."/>
            <person name="Lee H.-Y."/>
            <person name="Lee Y."/>
            <person name="Oh S."/>
            <person name="Lee J.H."/>
            <person name="Choi E."/>
            <person name="Choi E."/>
            <person name="Lee S.E."/>
            <person name="Jeon J."/>
            <person name="Kim H."/>
            <person name="Choi G."/>
            <person name="Song H."/>
            <person name="Lee J."/>
            <person name="Lee S.-C."/>
            <person name="Kwon J.-K."/>
            <person name="Lee H.-Y."/>
            <person name="Koo N."/>
            <person name="Hong Y."/>
            <person name="Kim R.W."/>
            <person name="Kang W.-H."/>
            <person name="Huh J.H."/>
            <person name="Kang B.-C."/>
            <person name="Yang T.-J."/>
            <person name="Lee Y.-H."/>
            <person name="Bennetzen J.L."/>
            <person name="Choi D."/>
        </authorList>
    </citation>
    <scope>NUCLEOTIDE SEQUENCE [LARGE SCALE GENOMIC DNA]</scope>
    <source>
        <strain evidence="4">cv. PBC81</strain>
    </source>
</reference>
<dbReference type="OrthoDB" id="851873at2759"/>
<dbReference type="PROSITE" id="PS51767">
    <property type="entry name" value="PEPTIDASE_A1"/>
    <property type="match status" value="1"/>
</dbReference>
<name>A0A2G2WA93_CAPBA</name>
<dbReference type="Proteomes" id="UP000224567">
    <property type="component" value="Unassembled WGS sequence"/>
</dbReference>
<protein>
    <recommendedName>
        <fullName evidence="2">Peptidase A1 domain-containing protein</fullName>
    </recommendedName>
</protein>
<dbReference type="InterPro" id="IPR032799">
    <property type="entry name" value="TAXi_C"/>
</dbReference>
<gene>
    <name evidence="3" type="ORF">CQW23_16181</name>
</gene>
<evidence type="ECO:0000313" key="4">
    <source>
        <dbReference type="Proteomes" id="UP000224567"/>
    </source>
</evidence>
<dbReference type="PANTHER" id="PTHR13683:SF891">
    <property type="entry name" value="PROTEIN ASPARTIC PROTEASE IN GUARD CELL 2-LIKE"/>
    <property type="match status" value="1"/>
</dbReference>
<keyword evidence="4" id="KW-1185">Reference proteome</keyword>
<dbReference type="SUPFAM" id="SSF50630">
    <property type="entry name" value="Acid proteases"/>
    <property type="match status" value="1"/>
</dbReference>
<dbReference type="AlphaFoldDB" id="A0A2G2WA93"/>
<dbReference type="GO" id="GO:0006508">
    <property type="term" value="P:proteolysis"/>
    <property type="evidence" value="ECO:0007669"/>
    <property type="project" value="InterPro"/>
</dbReference>
<feature type="domain" description="Peptidase A1" evidence="2">
    <location>
        <begin position="1"/>
        <end position="126"/>
    </location>
</feature>
<evidence type="ECO:0000259" key="2">
    <source>
        <dbReference type="PROSITE" id="PS51767"/>
    </source>
</evidence>